<organism evidence="2 3">
    <name type="scientific">Funneliformis mosseae</name>
    <name type="common">Endomycorrhizal fungus</name>
    <name type="synonym">Glomus mosseae</name>
    <dbReference type="NCBI Taxonomy" id="27381"/>
    <lineage>
        <taxon>Eukaryota</taxon>
        <taxon>Fungi</taxon>
        <taxon>Fungi incertae sedis</taxon>
        <taxon>Mucoromycota</taxon>
        <taxon>Glomeromycotina</taxon>
        <taxon>Glomeromycetes</taxon>
        <taxon>Glomerales</taxon>
        <taxon>Glomeraceae</taxon>
        <taxon>Funneliformis</taxon>
    </lineage>
</organism>
<evidence type="ECO:0000256" key="1">
    <source>
        <dbReference type="SAM" id="Phobius"/>
    </source>
</evidence>
<name>A0A9N8YK75_FUNMO</name>
<keyword evidence="1" id="KW-1133">Transmembrane helix</keyword>
<evidence type="ECO:0000313" key="3">
    <source>
        <dbReference type="Proteomes" id="UP000789375"/>
    </source>
</evidence>
<dbReference type="EMBL" id="CAJVPP010000055">
    <property type="protein sequence ID" value="CAG8438025.1"/>
    <property type="molecule type" value="Genomic_DNA"/>
</dbReference>
<protein>
    <submittedName>
        <fullName evidence="2">9592_t:CDS:1</fullName>
    </submittedName>
</protein>
<keyword evidence="3" id="KW-1185">Reference proteome</keyword>
<proteinExistence type="predicted"/>
<evidence type="ECO:0000313" key="2">
    <source>
        <dbReference type="EMBL" id="CAG8438025.1"/>
    </source>
</evidence>
<keyword evidence="1" id="KW-0472">Membrane</keyword>
<gene>
    <name evidence="2" type="ORF">FMOSSE_LOCUS567</name>
</gene>
<keyword evidence="1" id="KW-0812">Transmembrane</keyword>
<dbReference type="AlphaFoldDB" id="A0A9N8YK75"/>
<accession>A0A9N8YK75</accession>
<reference evidence="2" key="1">
    <citation type="submission" date="2021-06" db="EMBL/GenBank/DDBJ databases">
        <authorList>
            <person name="Kallberg Y."/>
            <person name="Tangrot J."/>
            <person name="Rosling A."/>
        </authorList>
    </citation>
    <scope>NUCLEOTIDE SEQUENCE</scope>
    <source>
        <strain evidence="2">87-6 pot B 2015</strain>
    </source>
</reference>
<dbReference type="Proteomes" id="UP000789375">
    <property type="component" value="Unassembled WGS sequence"/>
</dbReference>
<feature type="transmembrane region" description="Helical" evidence="1">
    <location>
        <begin position="49"/>
        <end position="68"/>
    </location>
</feature>
<comment type="caution">
    <text evidence="2">The sequence shown here is derived from an EMBL/GenBank/DDBJ whole genome shotgun (WGS) entry which is preliminary data.</text>
</comment>
<sequence>MGVFWLIIPTTYTYYTVKELGEIPFFCPSEYKYPSVTMQRICKVRASNIILMWIRFITIIFIITFVGVEGDNFILRMGFNDDREKKRVVNKVQRRPRQNSKCGNDVGAMLVCLDNRKR</sequence>